<dbReference type="InParanoid" id="A0A1Y2E4Z5"/>
<dbReference type="AlphaFoldDB" id="A0A1Y2E4Z5"/>
<organism evidence="2 3">
    <name type="scientific">Pseudomassariella vexata</name>
    <dbReference type="NCBI Taxonomy" id="1141098"/>
    <lineage>
        <taxon>Eukaryota</taxon>
        <taxon>Fungi</taxon>
        <taxon>Dikarya</taxon>
        <taxon>Ascomycota</taxon>
        <taxon>Pezizomycotina</taxon>
        <taxon>Sordariomycetes</taxon>
        <taxon>Xylariomycetidae</taxon>
        <taxon>Amphisphaeriales</taxon>
        <taxon>Pseudomassariaceae</taxon>
        <taxon>Pseudomassariella</taxon>
    </lineage>
</organism>
<keyword evidence="1" id="KW-1133">Transmembrane helix</keyword>
<sequence length="165" mass="17606">MPNKHIPDVPSPPLSSDSSLVLDAPLKYRQTQAAACLGSLCLTVSFALFLISFGQKHCPPPSGCTAHQLPESFIILLGFGSTVVLIVFIWGLIGAEGAFAYRRACPWLGGVFGIMMYMVFHLVSGVEQSVPGGIGLVICCFWSGFCLELWVGGGQRVIEELTVSG</sequence>
<keyword evidence="3" id="KW-1185">Reference proteome</keyword>
<proteinExistence type="predicted"/>
<accession>A0A1Y2E4Z5</accession>
<name>A0A1Y2E4Z5_9PEZI</name>
<evidence type="ECO:0000256" key="1">
    <source>
        <dbReference type="SAM" id="Phobius"/>
    </source>
</evidence>
<dbReference type="EMBL" id="MCFJ01000005">
    <property type="protein sequence ID" value="ORY66582.1"/>
    <property type="molecule type" value="Genomic_DNA"/>
</dbReference>
<dbReference type="GeneID" id="63779933"/>
<comment type="caution">
    <text evidence="2">The sequence shown here is derived from an EMBL/GenBank/DDBJ whole genome shotgun (WGS) entry which is preliminary data.</text>
</comment>
<gene>
    <name evidence="2" type="ORF">BCR38DRAFT_484200</name>
</gene>
<dbReference type="Proteomes" id="UP000193689">
    <property type="component" value="Unassembled WGS sequence"/>
</dbReference>
<evidence type="ECO:0000313" key="3">
    <source>
        <dbReference type="Proteomes" id="UP000193689"/>
    </source>
</evidence>
<dbReference type="RefSeq" id="XP_040717546.1">
    <property type="nucleotide sequence ID" value="XM_040863721.1"/>
</dbReference>
<protein>
    <submittedName>
        <fullName evidence="2">Uncharacterized protein</fullName>
    </submittedName>
</protein>
<keyword evidence="1" id="KW-0812">Transmembrane</keyword>
<feature type="transmembrane region" description="Helical" evidence="1">
    <location>
        <begin position="33"/>
        <end position="53"/>
    </location>
</feature>
<feature type="transmembrane region" description="Helical" evidence="1">
    <location>
        <begin position="73"/>
        <end position="93"/>
    </location>
</feature>
<keyword evidence="1" id="KW-0472">Membrane</keyword>
<evidence type="ECO:0000313" key="2">
    <source>
        <dbReference type="EMBL" id="ORY66582.1"/>
    </source>
</evidence>
<feature type="transmembrane region" description="Helical" evidence="1">
    <location>
        <begin position="130"/>
        <end position="151"/>
    </location>
</feature>
<feature type="transmembrane region" description="Helical" evidence="1">
    <location>
        <begin position="105"/>
        <end position="124"/>
    </location>
</feature>
<reference evidence="2 3" key="1">
    <citation type="submission" date="2016-07" db="EMBL/GenBank/DDBJ databases">
        <title>Pervasive Adenine N6-methylation of Active Genes in Fungi.</title>
        <authorList>
            <consortium name="DOE Joint Genome Institute"/>
            <person name="Mondo S.J."/>
            <person name="Dannebaum R.O."/>
            <person name="Kuo R.C."/>
            <person name="Labutti K."/>
            <person name="Haridas S."/>
            <person name="Kuo A."/>
            <person name="Salamov A."/>
            <person name="Ahrendt S.R."/>
            <person name="Lipzen A."/>
            <person name="Sullivan W."/>
            <person name="Andreopoulos W.B."/>
            <person name="Clum A."/>
            <person name="Lindquist E."/>
            <person name="Daum C."/>
            <person name="Ramamoorthy G.K."/>
            <person name="Gryganskyi A."/>
            <person name="Culley D."/>
            <person name="Magnuson J.K."/>
            <person name="James T.Y."/>
            <person name="O'Malley M.A."/>
            <person name="Stajich J.E."/>
            <person name="Spatafora J.W."/>
            <person name="Visel A."/>
            <person name="Grigoriev I.V."/>
        </authorList>
    </citation>
    <scope>NUCLEOTIDE SEQUENCE [LARGE SCALE GENOMIC DNA]</scope>
    <source>
        <strain evidence="2 3">CBS 129021</strain>
    </source>
</reference>